<feature type="transmembrane region" description="Helical" evidence="1">
    <location>
        <begin position="12"/>
        <end position="30"/>
    </location>
</feature>
<name>A0A8J6Q838_9FLAO</name>
<evidence type="ECO:0000313" key="2">
    <source>
        <dbReference type="EMBL" id="MBD0832310.1"/>
    </source>
</evidence>
<keyword evidence="1" id="KW-0812">Transmembrane</keyword>
<reference evidence="2 3" key="1">
    <citation type="submission" date="2020-09" db="EMBL/GenBank/DDBJ databases">
        <title>TT11 complete genome.</title>
        <authorList>
            <person name="Wu Z."/>
        </authorList>
    </citation>
    <scope>NUCLEOTIDE SEQUENCE [LARGE SCALE GENOMIC DNA]</scope>
    <source>
        <strain evidence="2 3">TT11</strain>
    </source>
</reference>
<keyword evidence="1" id="KW-0472">Membrane</keyword>
<dbReference type="InterPro" id="IPR025250">
    <property type="entry name" value="DUF4199"/>
</dbReference>
<feature type="transmembrane region" description="Helical" evidence="1">
    <location>
        <begin position="76"/>
        <end position="98"/>
    </location>
</feature>
<dbReference type="RefSeq" id="WP_188230092.1">
    <property type="nucleotide sequence ID" value="NZ_JACVXB010000003.1"/>
</dbReference>
<feature type="transmembrane region" description="Helical" evidence="1">
    <location>
        <begin position="151"/>
        <end position="169"/>
    </location>
</feature>
<dbReference type="Proteomes" id="UP000600588">
    <property type="component" value="Unassembled WGS sequence"/>
</dbReference>
<dbReference type="Pfam" id="PF13858">
    <property type="entry name" value="DUF4199"/>
    <property type="match status" value="1"/>
</dbReference>
<sequence>MEKTLKSIATNWGLLLGLLFTLLIVGIYSINIELFVSKIFGLSLYFIAIGFGMLAIAKAKQVSNNILSFRDSFSCYFLTIFIGFSIYSLISYILFNIVDTDAAELLKKKSMELIAETYSKMQMSQEEINKSLNLIESENLYSIKNSLTSLAIKYLVPLSIIGLIVAAAMKKSKPSTE</sequence>
<comment type="caution">
    <text evidence="2">The sequence shown here is derived from an EMBL/GenBank/DDBJ whole genome shotgun (WGS) entry which is preliminary data.</text>
</comment>
<protein>
    <submittedName>
        <fullName evidence="2">DUF4199 domain-containing protein</fullName>
    </submittedName>
</protein>
<feature type="transmembrane region" description="Helical" evidence="1">
    <location>
        <begin position="36"/>
        <end position="56"/>
    </location>
</feature>
<accession>A0A8J6Q838</accession>
<gene>
    <name evidence="2" type="ORF">ICJ83_09205</name>
</gene>
<keyword evidence="3" id="KW-1185">Reference proteome</keyword>
<evidence type="ECO:0000313" key="3">
    <source>
        <dbReference type="Proteomes" id="UP000600588"/>
    </source>
</evidence>
<evidence type="ECO:0000256" key="1">
    <source>
        <dbReference type="SAM" id="Phobius"/>
    </source>
</evidence>
<organism evidence="2 3">
    <name type="scientific">Aestuariibaculum sediminum</name>
    <dbReference type="NCBI Taxonomy" id="2770637"/>
    <lineage>
        <taxon>Bacteria</taxon>
        <taxon>Pseudomonadati</taxon>
        <taxon>Bacteroidota</taxon>
        <taxon>Flavobacteriia</taxon>
        <taxon>Flavobacteriales</taxon>
        <taxon>Flavobacteriaceae</taxon>
    </lineage>
</organism>
<keyword evidence="1" id="KW-1133">Transmembrane helix</keyword>
<proteinExistence type="predicted"/>
<dbReference type="AlphaFoldDB" id="A0A8J6Q838"/>
<dbReference type="EMBL" id="JACVXB010000003">
    <property type="protein sequence ID" value="MBD0832310.1"/>
    <property type="molecule type" value="Genomic_DNA"/>
</dbReference>